<reference evidence="3 4" key="1">
    <citation type="submission" date="2019-07" db="EMBL/GenBank/DDBJ databases">
        <title>Genomics analysis of Aphanomyces spp. identifies a new class of oomycete effector associated with host adaptation.</title>
        <authorList>
            <person name="Gaulin E."/>
        </authorList>
    </citation>
    <scope>NUCLEOTIDE SEQUENCE [LARGE SCALE GENOMIC DNA]</scope>
    <source>
        <strain evidence="3 4">ATCC 201684</strain>
    </source>
</reference>
<evidence type="ECO:0000313" key="4">
    <source>
        <dbReference type="Proteomes" id="UP000481153"/>
    </source>
</evidence>
<gene>
    <name evidence="3" type="ORF">Ae201684_013243</name>
</gene>
<organism evidence="3 4">
    <name type="scientific">Aphanomyces euteiches</name>
    <dbReference type="NCBI Taxonomy" id="100861"/>
    <lineage>
        <taxon>Eukaryota</taxon>
        <taxon>Sar</taxon>
        <taxon>Stramenopiles</taxon>
        <taxon>Oomycota</taxon>
        <taxon>Saprolegniomycetes</taxon>
        <taxon>Saprolegniales</taxon>
        <taxon>Verrucalvaceae</taxon>
        <taxon>Aphanomyces</taxon>
    </lineage>
</organism>
<dbReference type="Proteomes" id="UP000481153">
    <property type="component" value="Unassembled WGS sequence"/>
</dbReference>
<keyword evidence="4" id="KW-1185">Reference proteome</keyword>
<dbReference type="VEuPathDB" id="FungiDB:AeMF1_012140"/>
<feature type="transmembrane region" description="Helical" evidence="2">
    <location>
        <begin position="775"/>
        <end position="799"/>
    </location>
</feature>
<feature type="transmembrane region" description="Helical" evidence="2">
    <location>
        <begin position="658"/>
        <end position="682"/>
    </location>
</feature>
<keyword evidence="2" id="KW-0812">Transmembrane</keyword>
<evidence type="ECO:0000313" key="3">
    <source>
        <dbReference type="EMBL" id="KAF0729107.1"/>
    </source>
</evidence>
<feature type="transmembrane region" description="Helical" evidence="2">
    <location>
        <begin position="962"/>
        <end position="984"/>
    </location>
</feature>
<feature type="transmembrane region" description="Helical" evidence="2">
    <location>
        <begin position="1739"/>
        <end position="1764"/>
    </location>
</feature>
<sequence>MNKVHSNSIGRETTTVQQDGLTSSELVRPTDTGHFELTSSASEQSTIDNTMSTYEIAECICGLLYLGLTLAMSLRYLQMLSPSMANDLWWSGFNTSGVQTYLIDVYNAQLNLLGNQTQSIDVTDKQFGIGKDYSQFYTPIEITPAYPRLLFNVMAYDLAAFVVALRQVPGLEYISSQFCWVDFNRSWEVAHTVMRQKRCNARYIDNGAVYLEPIVRLTDWNTWLHGVYGGAFNSTIGDAISRTPEGQAWLRDTPYAFTSIEAEVMQWRKVGITRYSVQFNNYYTYGMTETFGVQNALGVAQHITIKRKASEVRNGGWTTMWMYFGLWSDFLYADWYGYSIVINDRANQRFTAPCSYVDYVQDPANYSCDPCDLQWNPDAANCSPNYEMFLGLPNTPTFDLVHNNIGPLNSIDLYFVAPPRSLVKVYTTFQAILTELHFSNKTFAATMAAIPTLASDPIPPTWLQPSLMYLGGDPTCLFRSPTPFVQSYYSFDVTCSSKDSQLMTLTPEMAMFALWSTNQTNISDICKICPQFQDHCTSVLHAAIESTHLLRQSYENSSLEIVQSAYKDVVALNVNTIQFSINVTDLTNVFLRQPVLGGQLSSPWDVFGWMYLFEWVQGFREVVSFEGDVNILPLLSNRYEPILNQAESLEVPSSACQYLWVVAVVVTTTLVLVGHLVLIYCLRLRGRIVGRHLFQFNRIVGSVWLNRPLLFVRSLTAVILLSTSPLIFETRHGHAKLNANPRTYFESMLVAGEATWISYITFDFLLVLTPKSSPFLAPFTSVASWIALIVMDVCFPYPITANLNRQCCVDFIGKKLSCTVGMIQVGSLNRAVLLVVSQIAVVFITIMVGYACTWTRTSRLEHSRGHLLLSGSVLGFLHMQPNDHWVLDRASCAMCGLITYHQSLFDVKLWLLVTDKAKAHTKWGMKRFDHAWLNVHDALRKVQTKGPPVVLMNRPMKMKNRLVALAGLVYVIATLFGSVTFLTLTSTNMANDFWWANYSAMREHIYVSRLLNSQSTLRPHAGSISLSDDKFLDDANYSTCSSGQIGTIVKQLYSSLVLSTDGTDLASVIHGLRSMDGCLAPWISSQYCWLDFDKRWEMANSPARQIRCANNYSTNAAVYLESVLRNVQWPQLRSCWGTSLDIALGAPLKNLPNGTTWWKSVQSAKIPDDDELQHWHSFGLTTYAIDWQNYKSIGIIESFNIRNAFGLSYRMALKHTNGSFNLVAQTSMKMYWSFASDLWAVTDPSTSVYGASLIRQDGSFAFRNRSMESLLIENGTLRDSDLTIGAAFSAFRKTIGPFGSVDLKRVPVPPSMLAFSVYFMDIAAQLRIESTDFATFWIGRPPLLETWYMPPPWLETNTPKAIGGNLLCKEVPTADESSGLYLLTGASSACGTSVGEHIKIPRLSNLFALIGANLVRSNLTTDFIDDVCATIQTVDDFSCKDEYILPSLGFLLNDSMVDPSLLTNLRSMAEVAQNDMHALVVEINQYGRTVNGTAVVMRHEIFNPTYPSFHYIAWVLAMEWATNNREVISFQGNIGSANVLTARSFDVASLINPLEIPVNVAYYIRYVCLYVTVFVISVATLATLYLLGNKGHVEGLNLFAINRVVGIVWIGRTFLFIRSMAAICLLSTQVLSLENVNDLWRLVDATHLAHESSIDRSLRIFKTILAAGEVSWLCYVLSDILTLLTAQYTTGYTMKCTTLVWIVSASISLAAPATHVATLQRECQYAQVDFQLICTSGTIAIGSFGRFLLLVGICVGSVALCYLYERLCHPSLPPCHQTSLFLSASAKYIFRRDEWIFDDVYYIDPASAAINGILSIQVGSTFCLFDLKTWRLFAINVSKENRERIKQEGKLHLLSSIPLPS</sequence>
<accession>A0A6G0WP07</accession>
<feature type="transmembrane region" description="Helical" evidence="2">
    <location>
        <begin position="703"/>
        <end position="728"/>
    </location>
</feature>
<evidence type="ECO:0000256" key="1">
    <source>
        <dbReference type="SAM" id="MobiDB-lite"/>
    </source>
</evidence>
<keyword evidence="2" id="KW-1133">Transmembrane helix</keyword>
<feature type="transmembrane region" description="Helical" evidence="2">
    <location>
        <begin position="748"/>
        <end position="768"/>
    </location>
</feature>
<feature type="transmembrane region" description="Helical" evidence="2">
    <location>
        <begin position="1563"/>
        <end position="1588"/>
    </location>
</feature>
<feature type="compositionally biased region" description="Polar residues" evidence="1">
    <location>
        <begin position="1"/>
        <end position="25"/>
    </location>
</feature>
<feature type="region of interest" description="Disordered" evidence="1">
    <location>
        <begin position="1"/>
        <end position="27"/>
    </location>
</feature>
<feature type="transmembrane region" description="Helical" evidence="2">
    <location>
        <begin position="1664"/>
        <end position="1686"/>
    </location>
</feature>
<proteinExistence type="predicted"/>
<feature type="transmembrane region" description="Helical" evidence="2">
    <location>
        <begin position="1698"/>
        <end position="1719"/>
    </location>
</feature>
<evidence type="ECO:0000256" key="2">
    <source>
        <dbReference type="SAM" id="Phobius"/>
    </source>
</evidence>
<comment type="caution">
    <text evidence="3">The sequence shown here is derived from an EMBL/GenBank/DDBJ whole genome shotgun (WGS) entry which is preliminary data.</text>
</comment>
<protein>
    <submittedName>
        <fullName evidence="3">Uncharacterized protein</fullName>
    </submittedName>
</protein>
<feature type="transmembrane region" description="Helical" evidence="2">
    <location>
        <begin position="831"/>
        <end position="854"/>
    </location>
</feature>
<dbReference type="EMBL" id="VJMJ01000169">
    <property type="protein sequence ID" value="KAF0729107.1"/>
    <property type="molecule type" value="Genomic_DNA"/>
</dbReference>
<name>A0A6G0WP07_9STRA</name>
<keyword evidence="2" id="KW-0472">Membrane</keyword>